<sequence>MDLTNIAPVRRAELIAAGQRFGSDVVLAQGRKTLAALAVHGAKLADFGFGLDDAEELEDACDELVTSGGFRALRRTDKKKSALGYERALRDAGEVRLRARSVLGNARRHLARTAGAEPEQAVRLIDSVLERTSLAVRETAPMAIQLDELRAVFGDATIAPVVAERGGPKAVTDLLACATGLHGADKAVAGPLGTPEHTERLDLVDGIVLELVRSAREAADVASKALGEPALVTVFSLSDLYPTQVGEGSKGDGPKGNGQDTKPSTDNTTGTGPSKDGTCAAASAATSAAASGPAAPPPEARVNAAPAAPPAVS</sequence>
<evidence type="ECO:0000313" key="2">
    <source>
        <dbReference type="EMBL" id="EYF08387.1"/>
    </source>
</evidence>
<evidence type="ECO:0000256" key="1">
    <source>
        <dbReference type="SAM" id="MobiDB-lite"/>
    </source>
</evidence>
<gene>
    <name evidence="2" type="ORF">CAP_3916</name>
</gene>
<reference evidence="2 3" key="1">
    <citation type="submission" date="2013-05" db="EMBL/GenBank/DDBJ databases">
        <title>Genome assembly of Chondromyces apiculatus DSM 436.</title>
        <authorList>
            <person name="Sharma G."/>
            <person name="Khatri I."/>
            <person name="Kaur C."/>
            <person name="Mayilraj S."/>
            <person name="Subramanian S."/>
        </authorList>
    </citation>
    <scope>NUCLEOTIDE SEQUENCE [LARGE SCALE GENOMIC DNA]</scope>
    <source>
        <strain evidence="2 3">DSM 436</strain>
    </source>
</reference>
<dbReference type="RefSeq" id="WP_044235373.1">
    <property type="nucleotide sequence ID" value="NZ_ASRX01000003.1"/>
</dbReference>
<feature type="region of interest" description="Disordered" evidence="1">
    <location>
        <begin position="245"/>
        <end position="313"/>
    </location>
</feature>
<dbReference type="OrthoDB" id="5504595at2"/>
<dbReference type="AlphaFoldDB" id="A0A017THJ8"/>
<accession>A0A017THJ8</accession>
<dbReference type="eggNOG" id="ENOG50316M6">
    <property type="taxonomic scope" value="Bacteria"/>
</dbReference>
<protein>
    <submittedName>
        <fullName evidence="2">Uncharacterized protein</fullName>
    </submittedName>
</protein>
<organism evidence="2 3">
    <name type="scientific">Chondromyces apiculatus DSM 436</name>
    <dbReference type="NCBI Taxonomy" id="1192034"/>
    <lineage>
        <taxon>Bacteria</taxon>
        <taxon>Pseudomonadati</taxon>
        <taxon>Myxococcota</taxon>
        <taxon>Polyangia</taxon>
        <taxon>Polyangiales</taxon>
        <taxon>Polyangiaceae</taxon>
        <taxon>Chondromyces</taxon>
    </lineage>
</organism>
<feature type="compositionally biased region" description="Polar residues" evidence="1">
    <location>
        <begin position="258"/>
        <end position="272"/>
    </location>
</feature>
<evidence type="ECO:0000313" key="3">
    <source>
        <dbReference type="Proteomes" id="UP000019678"/>
    </source>
</evidence>
<keyword evidence="3" id="KW-1185">Reference proteome</keyword>
<dbReference type="EMBL" id="ASRX01000003">
    <property type="protein sequence ID" value="EYF08387.1"/>
    <property type="molecule type" value="Genomic_DNA"/>
</dbReference>
<comment type="caution">
    <text evidence="2">The sequence shown here is derived from an EMBL/GenBank/DDBJ whole genome shotgun (WGS) entry which is preliminary data.</text>
</comment>
<feature type="compositionally biased region" description="Low complexity" evidence="1">
    <location>
        <begin position="280"/>
        <end position="293"/>
    </location>
</feature>
<name>A0A017THJ8_9BACT</name>
<dbReference type="Proteomes" id="UP000019678">
    <property type="component" value="Unassembled WGS sequence"/>
</dbReference>
<proteinExistence type="predicted"/>